<comment type="caution">
    <text evidence="1">The sequence shown here is derived from an EMBL/GenBank/DDBJ whole genome shotgun (WGS) entry which is preliminary data.</text>
</comment>
<evidence type="ECO:0008006" key="3">
    <source>
        <dbReference type="Google" id="ProtNLM"/>
    </source>
</evidence>
<proteinExistence type="predicted"/>
<dbReference type="SUPFAM" id="SSF48452">
    <property type="entry name" value="TPR-like"/>
    <property type="match status" value="1"/>
</dbReference>
<accession>A0ABR8XRE5</accession>
<dbReference type="Proteomes" id="UP000600565">
    <property type="component" value="Unassembled WGS sequence"/>
</dbReference>
<evidence type="ECO:0000313" key="2">
    <source>
        <dbReference type="Proteomes" id="UP000600565"/>
    </source>
</evidence>
<gene>
    <name evidence="1" type="ORF">H9632_15710</name>
</gene>
<organism evidence="1 2">
    <name type="scientific">Solibacillus merdavium</name>
    <dbReference type="NCBI Taxonomy" id="2762218"/>
    <lineage>
        <taxon>Bacteria</taxon>
        <taxon>Bacillati</taxon>
        <taxon>Bacillota</taxon>
        <taxon>Bacilli</taxon>
        <taxon>Bacillales</taxon>
        <taxon>Caryophanaceae</taxon>
        <taxon>Solibacillus</taxon>
    </lineage>
</organism>
<sequence length="454" mass="53583">MIISNQIEHLKNLYKDLKFLEVIQFGTITLPITLQEKRYDDALICYQYLASAYYENGSYENFHVVMTEYEKLCLTYGKDENKMYFYYLYSLLQVIVRDFDAAVEATKKSIKYAHFLKYHDLIVVNYYNIAAQLVHKKELEKARIGMSLAKFYKNNICESNITIVRGYIGALYYFATMGNNEEFQEVKQVFLKLIKDRQTFYDAKISFAEAILTLNLGQLEESVIFFEYAYLRFKEQQNIMFLINIEEYINNFNLGDKFQYTKELREIIKNSHRKPLDINNVKSVLSDLFEDDTSTLSIKYPNVISKELIVQHVEHALQNNETLYCFHWCFITDEIEELFGKLFVEQLLFTLFETVYHFIFKHNAEVNVLSKNEGEAFIRGISESEFFELLMELEEKLQSKVVHSKMGILEVPIHFGFIHSNQLPEKQASYEQLTAHADASLYYAKSHGQLYIYN</sequence>
<evidence type="ECO:0000313" key="1">
    <source>
        <dbReference type="EMBL" id="MBD8034516.1"/>
    </source>
</evidence>
<reference evidence="1 2" key="1">
    <citation type="submission" date="2020-08" db="EMBL/GenBank/DDBJ databases">
        <title>A Genomic Blueprint of the Chicken Gut Microbiome.</title>
        <authorList>
            <person name="Gilroy R."/>
            <person name="Ravi A."/>
            <person name="Getino M."/>
            <person name="Pursley I."/>
            <person name="Horton D.L."/>
            <person name="Alikhan N.-F."/>
            <person name="Baker D."/>
            <person name="Gharbi K."/>
            <person name="Hall N."/>
            <person name="Watson M."/>
            <person name="Adriaenssens E.M."/>
            <person name="Foster-Nyarko E."/>
            <person name="Jarju S."/>
            <person name="Secka A."/>
            <person name="Antonio M."/>
            <person name="Oren A."/>
            <person name="Chaudhuri R."/>
            <person name="La Ragione R.M."/>
            <person name="Hildebrand F."/>
            <person name="Pallen M.J."/>
        </authorList>
    </citation>
    <scope>NUCLEOTIDE SEQUENCE [LARGE SCALE GENOMIC DNA]</scope>
    <source>
        <strain evidence="1 2">Sa1YVA6</strain>
    </source>
</reference>
<name>A0ABR8XRE5_9BACL</name>
<keyword evidence="2" id="KW-1185">Reference proteome</keyword>
<dbReference type="EMBL" id="JACSPW010000017">
    <property type="protein sequence ID" value="MBD8034516.1"/>
    <property type="molecule type" value="Genomic_DNA"/>
</dbReference>
<dbReference type="InterPro" id="IPR011990">
    <property type="entry name" value="TPR-like_helical_dom_sf"/>
</dbReference>
<dbReference type="RefSeq" id="WP_191705013.1">
    <property type="nucleotide sequence ID" value="NZ_JACSPW010000017.1"/>
</dbReference>
<protein>
    <recommendedName>
        <fullName evidence="3">GGDEF domain-containing protein</fullName>
    </recommendedName>
</protein>